<organism evidence="3 4">
    <name type="scientific">Macrococcus lamae</name>
    <dbReference type="NCBI Taxonomy" id="198484"/>
    <lineage>
        <taxon>Bacteria</taxon>
        <taxon>Bacillati</taxon>
        <taxon>Bacillota</taxon>
        <taxon>Bacilli</taxon>
        <taxon>Bacillales</taxon>
        <taxon>Staphylococcaceae</taxon>
        <taxon>Macrococcus</taxon>
    </lineage>
</organism>
<dbReference type="GO" id="GO:0032196">
    <property type="term" value="P:transposition"/>
    <property type="evidence" value="ECO:0007669"/>
    <property type="project" value="TreeGrafter"/>
</dbReference>
<comment type="caution">
    <text evidence="3">The sequence shown here is derived from an EMBL/GenBank/DDBJ whole genome shotgun (WGS) entry which is preliminary data.</text>
</comment>
<evidence type="ECO:0000313" key="3">
    <source>
        <dbReference type="EMBL" id="TDM10675.1"/>
    </source>
</evidence>
<dbReference type="PANTHER" id="PTHR10948:SF23">
    <property type="entry name" value="TRANSPOSASE INSI FOR INSERTION SEQUENCE ELEMENT IS30A-RELATED"/>
    <property type="match status" value="1"/>
</dbReference>
<dbReference type="SUPFAM" id="SSF53098">
    <property type="entry name" value="Ribonuclease H-like"/>
    <property type="match status" value="1"/>
</dbReference>
<dbReference type="InterPro" id="IPR036397">
    <property type="entry name" value="RNaseH_sf"/>
</dbReference>
<dbReference type="InterPro" id="IPR053392">
    <property type="entry name" value="Transposase_IS30-like"/>
</dbReference>
<dbReference type="SUPFAM" id="SSF88659">
    <property type="entry name" value="Sigma3 and sigma4 domains of RNA polymerase sigma factors"/>
    <property type="match status" value="1"/>
</dbReference>
<name>A0A4R6BU97_9STAP</name>
<accession>A0A4R6BU97</accession>
<dbReference type="InterPro" id="IPR051917">
    <property type="entry name" value="Transposase-Integrase"/>
</dbReference>
<reference evidence="3 4" key="1">
    <citation type="submission" date="2019-01" db="EMBL/GenBank/DDBJ databases">
        <title>Draft genome sequences of the type strains of six Macrococcus species.</title>
        <authorList>
            <person name="Mazhar S."/>
            <person name="Altermann E."/>
            <person name="Hill C."/>
            <person name="Mcauliffe O."/>
        </authorList>
    </citation>
    <scope>NUCLEOTIDE SEQUENCE [LARGE SCALE GENOMIC DNA]</scope>
    <source>
        <strain evidence="3 4">CCM4815</strain>
    </source>
</reference>
<dbReference type="PANTHER" id="PTHR10948">
    <property type="entry name" value="TRANSPOSASE"/>
    <property type="match status" value="1"/>
</dbReference>
<dbReference type="OrthoDB" id="9776104at2"/>
<dbReference type="InterPro" id="IPR013324">
    <property type="entry name" value="RNA_pol_sigma_r3/r4-like"/>
</dbReference>
<proteinExistence type="predicted"/>
<dbReference type="NCBIfam" id="NF033563">
    <property type="entry name" value="transpos_IS30"/>
    <property type="match status" value="1"/>
</dbReference>
<dbReference type="AlphaFoldDB" id="A0A4R6BU97"/>
<gene>
    <name evidence="3" type="ORF">ERX29_06230</name>
</gene>
<dbReference type="GO" id="GO:0015074">
    <property type="term" value="P:DNA integration"/>
    <property type="evidence" value="ECO:0007669"/>
    <property type="project" value="InterPro"/>
</dbReference>
<evidence type="ECO:0000256" key="1">
    <source>
        <dbReference type="ARBA" id="ARBA00023172"/>
    </source>
</evidence>
<dbReference type="GO" id="GO:0006310">
    <property type="term" value="P:DNA recombination"/>
    <property type="evidence" value="ECO:0007669"/>
    <property type="project" value="UniProtKB-KW"/>
</dbReference>
<dbReference type="EMBL" id="SCWB01000009">
    <property type="protein sequence ID" value="TDM10675.1"/>
    <property type="molecule type" value="Genomic_DNA"/>
</dbReference>
<dbReference type="GO" id="GO:0005829">
    <property type="term" value="C:cytosol"/>
    <property type="evidence" value="ECO:0007669"/>
    <property type="project" value="TreeGrafter"/>
</dbReference>
<feature type="domain" description="Integrase catalytic" evidence="2">
    <location>
        <begin position="137"/>
        <end position="310"/>
    </location>
</feature>
<dbReference type="Pfam" id="PF13936">
    <property type="entry name" value="HTH_38"/>
    <property type="match status" value="1"/>
</dbReference>
<evidence type="ECO:0000259" key="2">
    <source>
        <dbReference type="PROSITE" id="PS50994"/>
    </source>
</evidence>
<keyword evidence="4" id="KW-1185">Reference proteome</keyword>
<dbReference type="InterPro" id="IPR001584">
    <property type="entry name" value="Integrase_cat-core"/>
</dbReference>
<evidence type="ECO:0000313" key="4">
    <source>
        <dbReference type="Proteomes" id="UP000294802"/>
    </source>
</evidence>
<dbReference type="InterPro" id="IPR025246">
    <property type="entry name" value="IS30-like_HTH"/>
</dbReference>
<sequence>MAYTHLTTDELTFIESYYHQKISVREICSRLKRSRQTIYNVINALRDGMSAIDYYEGYRIRKQHCGRKKIKLPEEERSYVIEKVNDGWTPDTIKGRNDQVVSCSMKTLYRMFKENILPLSSLPMKGRRKPNGHHEKRGKQPFHRNISERTIEFPDYHNEFGHLEGDTIVGCHHASAVITLVERVSRFIITIRPAGRKAVDIEEALSAMLSAVPAHLFKSVTFDCGKEFSNWKAISNQHDLSIFFADPGCPSQRGLNEHSNGMLRRNGLPKQMDFNLVTDDFIISVTQGINNRPRKSLGYHTPMEVFMSFIEDDHLSSLI</sequence>
<dbReference type="InterPro" id="IPR012337">
    <property type="entry name" value="RNaseH-like_sf"/>
</dbReference>
<protein>
    <submittedName>
        <fullName evidence="3">IS30 family transposase</fullName>
    </submittedName>
</protein>
<dbReference type="GO" id="GO:0003676">
    <property type="term" value="F:nucleic acid binding"/>
    <property type="evidence" value="ECO:0007669"/>
    <property type="project" value="InterPro"/>
</dbReference>
<keyword evidence="1" id="KW-0233">DNA recombination</keyword>
<dbReference type="PROSITE" id="PS50994">
    <property type="entry name" value="INTEGRASE"/>
    <property type="match status" value="1"/>
</dbReference>
<dbReference type="RefSeq" id="WP_133443877.1">
    <property type="nucleotide sequence ID" value="NZ_SCWB01000009.1"/>
</dbReference>
<dbReference type="GO" id="GO:0004803">
    <property type="term" value="F:transposase activity"/>
    <property type="evidence" value="ECO:0007669"/>
    <property type="project" value="TreeGrafter"/>
</dbReference>
<dbReference type="Gene3D" id="3.30.420.10">
    <property type="entry name" value="Ribonuclease H-like superfamily/Ribonuclease H"/>
    <property type="match status" value="1"/>
</dbReference>
<dbReference type="Proteomes" id="UP000294802">
    <property type="component" value="Unassembled WGS sequence"/>
</dbReference>